<feature type="domain" description="Cytochrome oxidase subunit II copper A binding" evidence="13">
    <location>
        <begin position="174"/>
        <end position="344"/>
    </location>
</feature>
<evidence type="ECO:0000256" key="12">
    <source>
        <dbReference type="SAM" id="Phobius"/>
    </source>
</evidence>
<keyword evidence="16" id="KW-1185">Reference proteome</keyword>
<dbReference type="InterPro" id="IPR045187">
    <property type="entry name" value="CcO_II"/>
</dbReference>
<dbReference type="EC" id="7.1.1.9" evidence="3"/>
<reference evidence="15 16" key="1">
    <citation type="submission" date="2016-02" db="EMBL/GenBank/DDBJ databases">
        <authorList>
            <person name="Wen L."/>
            <person name="He K."/>
            <person name="Yang H."/>
        </authorList>
    </citation>
    <scope>NUCLEOTIDE SEQUENCE [LARGE SCALE GENOMIC DNA]</scope>
    <source>
        <strain evidence="15 16">CZ1127</strain>
    </source>
</reference>
<evidence type="ECO:0000256" key="4">
    <source>
        <dbReference type="ARBA" id="ARBA00022448"/>
    </source>
</evidence>
<dbReference type="GO" id="GO:0016020">
    <property type="term" value="C:membrane"/>
    <property type="evidence" value="ECO:0007669"/>
    <property type="project" value="UniProtKB-SubCell"/>
</dbReference>
<dbReference type="SUPFAM" id="SSF49503">
    <property type="entry name" value="Cupredoxins"/>
    <property type="match status" value="1"/>
</dbReference>
<sequence length="352" mass="40493">MLALFYFFVAVAFAIGVWQVNKLLTYRVIFKEIKDGKKIITFENDNNPIATEKDNDTQGKLFLIFLVGFYLLMGYCLIFLQDLMLPDSASVEGEDYDNLYVISFWLIGIVQFITQALLYFFSYKYRGIKGRKATFFADSHKLELIWTTIPTVVLAVLILYGLSIWNDVTDLEGDEAIVVEVYAKQFAWEARYAGRDNELGRGNVRNIEGANTMGIDMTDANSADDIPVRELHLPVGKKVVFKFRSQDVLHSAYMPHFRAQMNCVPGMVTEFGFTPKFTTEEMRQQEDVILKVASVNEVRAKNGDEPYEFDYLLLCNKICGPSHYNMQMKIVVESEKDYLTWLNQQKTAKELF</sequence>
<dbReference type="Pfam" id="PF02790">
    <property type="entry name" value="COX2_TM"/>
    <property type="match status" value="1"/>
</dbReference>
<dbReference type="GO" id="GO:0005507">
    <property type="term" value="F:copper ion binding"/>
    <property type="evidence" value="ECO:0007669"/>
    <property type="project" value="InterPro"/>
</dbReference>
<evidence type="ECO:0000256" key="8">
    <source>
        <dbReference type="ARBA" id="ARBA00022982"/>
    </source>
</evidence>
<dbReference type="PANTHER" id="PTHR22888">
    <property type="entry name" value="CYTOCHROME C OXIDASE, SUBUNIT II"/>
    <property type="match status" value="1"/>
</dbReference>
<feature type="domain" description="Cytochrome oxidase subunit II transmembrane region profile" evidence="14">
    <location>
        <begin position="77"/>
        <end position="172"/>
    </location>
</feature>
<evidence type="ECO:0000256" key="11">
    <source>
        <dbReference type="ARBA" id="ARBA00031389"/>
    </source>
</evidence>
<evidence type="ECO:0000313" key="15">
    <source>
        <dbReference type="EMBL" id="ANW96524.1"/>
    </source>
</evidence>
<dbReference type="Gene3D" id="2.60.40.420">
    <property type="entry name" value="Cupredoxins - blue copper proteins"/>
    <property type="match status" value="1"/>
</dbReference>
<dbReference type="EMBL" id="CP014224">
    <property type="protein sequence ID" value="ANW96524.1"/>
    <property type="molecule type" value="Genomic_DNA"/>
</dbReference>
<evidence type="ECO:0000256" key="5">
    <source>
        <dbReference type="ARBA" id="ARBA00022660"/>
    </source>
</evidence>
<evidence type="ECO:0000259" key="13">
    <source>
        <dbReference type="PROSITE" id="PS50857"/>
    </source>
</evidence>
<dbReference type="OrthoDB" id="9781261at2"/>
<dbReference type="InterPro" id="IPR011759">
    <property type="entry name" value="Cyt_c_oxidase_su2_TM_dom"/>
</dbReference>
<keyword evidence="5" id="KW-0679">Respiratory chain</keyword>
<organism evidence="15 16">
    <name type="scientific">Wenyingzhuangia fucanilytica</name>
    <dbReference type="NCBI Taxonomy" id="1790137"/>
    <lineage>
        <taxon>Bacteria</taxon>
        <taxon>Pseudomonadati</taxon>
        <taxon>Bacteroidota</taxon>
        <taxon>Flavobacteriia</taxon>
        <taxon>Flavobacteriales</taxon>
        <taxon>Flavobacteriaceae</taxon>
        <taxon>Wenyingzhuangia</taxon>
    </lineage>
</organism>
<dbReference type="STRING" id="1790137.AXE80_09650"/>
<keyword evidence="9 12" id="KW-1133">Transmembrane helix</keyword>
<feature type="transmembrane region" description="Helical" evidence="12">
    <location>
        <begin position="100"/>
        <end position="123"/>
    </location>
</feature>
<dbReference type="AlphaFoldDB" id="A0A1B1Y708"/>
<keyword evidence="6 12" id="KW-0812">Transmembrane</keyword>
<dbReference type="Proteomes" id="UP000092967">
    <property type="component" value="Chromosome"/>
</dbReference>
<protein>
    <recommendedName>
        <fullName evidence="3">cytochrome-c oxidase</fullName>
        <ecNumber evidence="3">7.1.1.9</ecNumber>
    </recommendedName>
    <alternativeName>
        <fullName evidence="11">Cytochrome c oxidase polypeptide II</fullName>
    </alternativeName>
</protein>
<dbReference type="PANTHER" id="PTHR22888:SF9">
    <property type="entry name" value="CYTOCHROME C OXIDASE SUBUNIT 2"/>
    <property type="match status" value="1"/>
</dbReference>
<name>A0A1B1Y708_9FLAO</name>
<comment type="similarity">
    <text evidence="2">Belongs to the cytochrome c oxidase subunit 2 family.</text>
</comment>
<dbReference type="SUPFAM" id="SSF81464">
    <property type="entry name" value="Cytochrome c oxidase subunit II-like, transmembrane region"/>
    <property type="match status" value="1"/>
</dbReference>
<dbReference type="PRINTS" id="PR01166">
    <property type="entry name" value="CYCOXIDASEII"/>
</dbReference>
<dbReference type="PROSITE" id="PS50999">
    <property type="entry name" value="COX2_TM"/>
    <property type="match status" value="1"/>
</dbReference>
<evidence type="ECO:0000313" key="16">
    <source>
        <dbReference type="Proteomes" id="UP000092967"/>
    </source>
</evidence>
<dbReference type="GO" id="GO:0042773">
    <property type="term" value="P:ATP synthesis coupled electron transport"/>
    <property type="evidence" value="ECO:0007669"/>
    <property type="project" value="TreeGrafter"/>
</dbReference>
<comment type="subcellular location">
    <subcellularLocation>
        <location evidence="1">Membrane</location>
        <topology evidence="1">Multi-pass membrane protein</topology>
    </subcellularLocation>
</comment>
<keyword evidence="7" id="KW-1278">Translocase</keyword>
<evidence type="ECO:0000256" key="7">
    <source>
        <dbReference type="ARBA" id="ARBA00022967"/>
    </source>
</evidence>
<proteinExistence type="inferred from homology"/>
<keyword evidence="10 12" id="KW-0472">Membrane</keyword>
<feature type="transmembrane region" description="Helical" evidence="12">
    <location>
        <begin position="144"/>
        <end position="165"/>
    </location>
</feature>
<keyword evidence="4" id="KW-0813">Transport</keyword>
<accession>A0A1B1Y708</accession>
<evidence type="ECO:0000256" key="3">
    <source>
        <dbReference type="ARBA" id="ARBA00012949"/>
    </source>
</evidence>
<feature type="transmembrane region" description="Helical" evidence="12">
    <location>
        <begin position="61"/>
        <end position="80"/>
    </location>
</feature>
<evidence type="ECO:0000256" key="10">
    <source>
        <dbReference type="ARBA" id="ARBA00023136"/>
    </source>
</evidence>
<evidence type="ECO:0000256" key="2">
    <source>
        <dbReference type="ARBA" id="ARBA00007866"/>
    </source>
</evidence>
<dbReference type="RefSeq" id="WP_068826737.1">
    <property type="nucleotide sequence ID" value="NZ_CP014224.1"/>
</dbReference>
<dbReference type="InterPro" id="IPR002429">
    <property type="entry name" value="CcO_II-like_C"/>
</dbReference>
<keyword evidence="8" id="KW-0249">Electron transport</keyword>
<dbReference type="InterPro" id="IPR008972">
    <property type="entry name" value="Cupredoxin"/>
</dbReference>
<feature type="transmembrane region" description="Helical" evidence="12">
    <location>
        <begin position="6"/>
        <end position="24"/>
    </location>
</feature>
<dbReference type="KEGG" id="wfu:AXE80_09650"/>
<evidence type="ECO:0000259" key="14">
    <source>
        <dbReference type="PROSITE" id="PS50999"/>
    </source>
</evidence>
<gene>
    <name evidence="15" type="ORF">AXE80_09650</name>
</gene>
<evidence type="ECO:0000256" key="6">
    <source>
        <dbReference type="ARBA" id="ARBA00022692"/>
    </source>
</evidence>
<dbReference type="InterPro" id="IPR036257">
    <property type="entry name" value="Cyt_c_oxidase_su2_TM_sf"/>
</dbReference>
<dbReference type="PROSITE" id="PS50857">
    <property type="entry name" value="COX2_CUA"/>
    <property type="match status" value="1"/>
</dbReference>
<evidence type="ECO:0000256" key="1">
    <source>
        <dbReference type="ARBA" id="ARBA00004141"/>
    </source>
</evidence>
<dbReference type="GO" id="GO:0004129">
    <property type="term" value="F:cytochrome-c oxidase activity"/>
    <property type="evidence" value="ECO:0007669"/>
    <property type="project" value="UniProtKB-EC"/>
</dbReference>
<evidence type="ECO:0000256" key="9">
    <source>
        <dbReference type="ARBA" id="ARBA00022989"/>
    </source>
</evidence>
<dbReference type="Gene3D" id="1.10.287.90">
    <property type="match status" value="1"/>
</dbReference>